<accession>A0ACB6ZHR3</accession>
<reference evidence="1" key="1">
    <citation type="submission" date="2019-10" db="EMBL/GenBank/DDBJ databases">
        <authorList>
            <consortium name="DOE Joint Genome Institute"/>
            <person name="Kuo A."/>
            <person name="Miyauchi S."/>
            <person name="Kiss E."/>
            <person name="Drula E."/>
            <person name="Kohler A."/>
            <person name="Sanchez-Garcia M."/>
            <person name="Andreopoulos B."/>
            <person name="Barry K.W."/>
            <person name="Bonito G."/>
            <person name="Buee M."/>
            <person name="Carver A."/>
            <person name="Chen C."/>
            <person name="Cichocki N."/>
            <person name="Clum A."/>
            <person name="Culley D."/>
            <person name="Crous P.W."/>
            <person name="Fauchery L."/>
            <person name="Girlanda M."/>
            <person name="Hayes R."/>
            <person name="Keri Z."/>
            <person name="Labutti K."/>
            <person name="Lipzen A."/>
            <person name="Lombard V."/>
            <person name="Magnuson J."/>
            <person name="Maillard F."/>
            <person name="Morin E."/>
            <person name="Murat C."/>
            <person name="Nolan M."/>
            <person name="Ohm R."/>
            <person name="Pangilinan J."/>
            <person name="Pereira M."/>
            <person name="Perotto S."/>
            <person name="Peter M."/>
            <person name="Riley R."/>
            <person name="Sitrit Y."/>
            <person name="Stielow B."/>
            <person name="Szollosi G."/>
            <person name="Zifcakova L."/>
            <person name="Stursova M."/>
            <person name="Spatafora J.W."/>
            <person name="Tedersoo L."/>
            <person name="Vaario L.-M."/>
            <person name="Yamada A."/>
            <person name="Yan M."/>
            <person name="Wang P."/>
            <person name="Xu J."/>
            <person name="Bruns T."/>
            <person name="Baldrian P."/>
            <person name="Vilgalys R."/>
            <person name="Henrissat B."/>
            <person name="Grigoriev I.V."/>
            <person name="Hibbett D."/>
            <person name="Nagy L.G."/>
            <person name="Martin F.M."/>
        </authorList>
    </citation>
    <scope>NUCLEOTIDE SEQUENCE</scope>
    <source>
        <strain evidence="1">P2</strain>
    </source>
</reference>
<organism evidence="1 2">
    <name type="scientific">Thelephora ganbajun</name>
    <name type="common">Ganba fungus</name>
    <dbReference type="NCBI Taxonomy" id="370292"/>
    <lineage>
        <taxon>Eukaryota</taxon>
        <taxon>Fungi</taxon>
        <taxon>Dikarya</taxon>
        <taxon>Basidiomycota</taxon>
        <taxon>Agaricomycotina</taxon>
        <taxon>Agaricomycetes</taxon>
        <taxon>Thelephorales</taxon>
        <taxon>Thelephoraceae</taxon>
        <taxon>Thelephora</taxon>
    </lineage>
</organism>
<gene>
    <name evidence="1" type="ORF">BDM02DRAFT_3167372</name>
</gene>
<proteinExistence type="predicted"/>
<comment type="caution">
    <text evidence="1">The sequence shown here is derived from an EMBL/GenBank/DDBJ whole genome shotgun (WGS) entry which is preliminary data.</text>
</comment>
<sequence length="446" mass="50013">MNSPRMIQVLTFGLRNTLKRFNARPMATLAQLESLKKALSYDRPPLCSGAISPSPEGLYLYYGKKNPRFIDFASATPADLDLLTAACDPATFGRGNEDVYDESYRKAVKMDASNFSVQLDLAGSGLIRTIEDQLLQGEAEKMRIRAELYKLNVHDKGSFFKTHRDTPRGTDMLGSLVITYPTPHEGGELALRHKDREWKFDANSLTVTQPSPSLAYVAFYSDIEHEVLEVTSGRRVTITYNLYFVDPASRPGVSAITPNLKNTSNLQTTLRGLLKNPEFLPDGGTLGFGLAHLYPVTFETELREMATYLKGEDAHVYRACRELQLQPSLQVIYSEADSFRDECGVMLDQIVRDPDYECEDGDSYESTLIRELGGVLVNKTQDTVLKRPHWVSDGEGEEVFITWISPFNEQNQLEDISMTYGNEFCAGFIYCSPCIIVRIPAASDRV</sequence>
<keyword evidence="2" id="KW-1185">Reference proteome</keyword>
<name>A0ACB6ZHR3_THEGA</name>
<evidence type="ECO:0000313" key="1">
    <source>
        <dbReference type="EMBL" id="KAF9648975.1"/>
    </source>
</evidence>
<evidence type="ECO:0000313" key="2">
    <source>
        <dbReference type="Proteomes" id="UP000886501"/>
    </source>
</evidence>
<dbReference type="EMBL" id="MU118004">
    <property type="protein sequence ID" value="KAF9648975.1"/>
    <property type="molecule type" value="Genomic_DNA"/>
</dbReference>
<protein>
    <submittedName>
        <fullName evidence="1">Uncharacterized protein</fullName>
    </submittedName>
</protein>
<dbReference type="Proteomes" id="UP000886501">
    <property type="component" value="Unassembled WGS sequence"/>
</dbReference>
<reference evidence="1" key="2">
    <citation type="journal article" date="2020" name="Nat. Commun.">
        <title>Large-scale genome sequencing of mycorrhizal fungi provides insights into the early evolution of symbiotic traits.</title>
        <authorList>
            <person name="Miyauchi S."/>
            <person name="Kiss E."/>
            <person name="Kuo A."/>
            <person name="Drula E."/>
            <person name="Kohler A."/>
            <person name="Sanchez-Garcia M."/>
            <person name="Morin E."/>
            <person name="Andreopoulos B."/>
            <person name="Barry K.W."/>
            <person name="Bonito G."/>
            <person name="Buee M."/>
            <person name="Carver A."/>
            <person name="Chen C."/>
            <person name="Cichocki N."/>
            <person name="Clum A."/>
            <person name="Culley D."/>
            <person name="Crous P.W."/>
            <person name="Fauchery L."/>
            <person name="Girlanda M."/>
            <person name="Hayes R.D."/>
            <person name="Keri Z."/>
            <person name="LaButti K."/>
            <person name="Lipzen A."/>
            <person name="Lombard V."/>
            <person name="Magnuson J."/>
            <person name="Maillard F."/>
            <person name="Murat C."/>
            <person name="Nolan M."/>
            <person name="Ohm R.A."/>
            <person name="Pangilinan J."/>
            <person name="Pereira M.F."/>
            <person name="Perotto S."/>
            <person name="Peter M."/>
            <person name="Pfister S."/>
            <person name="Riley R."/>
            <person name="Sitrit Y."/>
            <person name="Stielow J.B."/>
            <person name="Szollosi G."/>
            <person name="Zifcakova L."/>
            <person name="Stursova M."/>
            <person name="Spatafora J.W."/>
            <person name="Tedersoo L."/>
            <person name="Vaario L.M."/>
            <person name="Yamada A."/>
            <person name="Yan M."/>
            <person name="Wang P."/>
            <person name="Xu J."/>
            <person name="Bruns T."/>
            <person name="Baldrian P."/>
            <person name="Vilgalys R."/>
            <person name="Dunand C."/>
            <person name="Henrissat B."/>
            <person name="Grigoriev I.V."/>
            <person name="Hibbett D."/>
            <person name="Nagy L.G."/>
            <person name="Martin F.M."/>
        </authorList>
    </citation>
    <scope>NUCLEOTIDE SEQUENCE</scope>
    <source>
        <strain evidence="1">P2</strain>
    </source>
</reference>